<proteinExistence type="predicted"/>
<dbReference type="AlphaFoldDB" id="A0A2T6BXZ3"/>
<sequence>MKSLFEENTHQEIQDRIAELSIESTPSWGRMTVAQMCTHCQKPLELSMGKIALSGKKPGFMKRLVFKIYKPLMYNDKPWTQNLPTVRDFLVVDERDLVSEKAKLAELITEFHNQKEVTDWPAHPMFGKFTHEQWGKMQYKHLDHHLNQFGV</sequence>
<dbReference type="RefSeq" id="WP_108115297.1">
    <property type="nucleotide sequence ID" value="NZ_QBKT01000005.1"/>
</dbReference>
<accession>A0A2T6BXZ3</accession>
<dbReference type="Pfam" id="PF07606">
    <property type="entry name" value="DUF1569"/>
    <property type="match status" value="1"/>
</dbReference>
<dbReference type="Gene3D" id="1.20.120.450">
    <property type="entry name" value="dinb family like domain"/>
    <property type="match status" value="1"/>
</dbReference>
<evidence type="ECO:0000313" key="1">
    <source>
        <dbReference type="EMBL" id="PTX60949.1"/>
    </source>
</evidence>
<organism evidence="1 2">
    <name type="scientific">Kordia periserrulae</name>
    <dbReference type="NCBI Taxonomy" id="701523"/>
    <lineage>
        <taxon>Bacteria</taxon>
        <taxon>Pseudomonadati</taxon>
        <taxon>Bacteroidota</taxon>
        <taxon>Flavobacteriia</taxon>
        <taxon>Flavobacteriales</taxon>
        <taxon>Flavobacteriaceae</taxon>
        <taxon>Kordia</taxon>
    </lineage>
</organism>
<dbReference type="EMBL" id="QBKT01000005">
    <property type="protein sequence ID" value="PTX60949.1"/>
    <property type="molecule type" value="Genomic_DNA"/>
</dbReference>
<dbReference type="InterPro" id="IPR011463">
    <property type="entry name" value="DUF1569"/>
</dbReference>
<protein>
    <submittedName>
        <fullName evidence="1">Uncharacterized protein DUF1569</fullName>
    </submittedName>
</protein>
<evidence type="ECO:0000313" key="2">
    <source>
        <dbReference type="Proteomes" id="UP000244090"/>
    </source>
</evidence>
<name>A0A2T6BXZ3_9FLAO</name>
<reference evidence="1 2" key="1">
    <citation type="submission" date="2018-04" db="EMBL/GenBank/DDBJ databases">
        <title>Genomic Encyclopedia of Archaeal and Bacterial Type Strains, Phase II (KMG-II): from individual species to whole genera.</title>
        <authorList>
            <person name="Goeker M."/>
        </authorList>
    </citation>
    <scope>NUCLEOTIDE SEQUENCE [LARGE SCALE GENOMIC DNA]</scope>
    <source>
        <strain evidence="1 2">DSM 25731</strain>
    </source>
</reference>
<comment type="caution">
    <text evidence="1">The sequence shown here is derived from an EMBL/GenBank/DDBJ whole genome shotgun (WGS) entry which is preliminary data.</text>
</comment>
<dbReference type="OrthoDB" id="2599194at2"/>
<gene>
    <name evidence="1" type="ORF">C8N46_105105</name>
</gene>
<keyword evidence="2" id="KW-1185">Reference proteome</keyword>
<dbReference type="InterPro" id="IPR034660">
    <property type="entry name" value="DinB/YfiT-like"/>
</dbReference>
<dbReference type="Proteomes" id="UP000244090">
    <property type="component" value="Unassembled WGS sequence"/>
</dbReference>